<dbReference type="InterPro" id="IPR018247">
    <property type="entry name" value="EF_Hand_1_Ca_BS"/>
</dbReference>
<dbReference type="Gene3D" id="1.10.238.10">
    <property type="entry name" value="EF-hand"/>
    <property type="match status" value="1"/>
</dbReference>
<dbReference type="InterPro" id="IPR002048">
    <property type="entry name" value="EF_hand_dom"/>
</dbReference>
<dbReference type="PROSITE" id="PS00018">
    <property type="entry name" value="EF_HAND_1"/>
    <property type="match status" value="1"/>
</dbReference>
<gene>
    <name evidence="4" type="ORF">BRAN1462_LOCUS44214</name>
</gene>
<feature type="domain" description="EF-hand" evidence="3">
    <location>
        <begin position="84"/>
        <end position="119"/>
    </location>
</feature>
<evidence type="ECO:0000259" key="3">
    <source>
        <dbReference type="PROSITE" id="PS50222"/>
    </source>
</evidence>
<feature type="region of interest" description="Disordered" evidence="2">
    <location>
        <begin position="328"/>
        <end position="382"/>
    </location>
</feature>
<reference evidence="4" key="1">
    <citation type="submission" date="2021-01" db="EMBL/GenBank/DDBJ databases">
        <authorList>
            <person name="Corre E."/>
            <person name="Pelletier E."/>
            <person name="Niang G."/>
            <person name="Scheremetjew M."/>
            <person name="Finn R."/>
            <person name="Kale V."/>
            <person name="Holt S."/>
            <person name="Cochrane G."/>
            <person name="Meng A."/>
            <person name="Brown T."/>
            <person name="Cohen L."/>
        </authorList>
    </citation>
    <scope>NUCLEOTIDE SEQUENCE</scope>
    <source>
        <strain evidence="4">RCC3387</strain>
    </source>
</reference>
<dbReference type="GO" id="GO:0005509">
    <property type="term" value="F:calcium ion binding"/>
    <property type="evidence" value="ECO:0007669"/>
    <property type="project" value="InterPro"/>
</dbReference>
<sequence>MRTVLSYGLREEHIVAFLQKFRELDTHYTGVWGAQEMYALIQEPRMSMRAPMIDTLFFIGMASSEGHFIFQDFLVTMASFCALSREEVLQYLFIILDNDRNGLLSKQELLRFFSYTPIGSGSRQPVCPMNNKTALDKFRKGKWTNLEFDGFAQLCEYFPYISYPAYHTQELYQQALLGKAFWDKLTAERCKTGSLHKKFTVTVPGSKGRQKMEVKMPGRCTMQEMLDYSRRNTEVVQGMRVESQTSGKTSSKLTKETDEQIMRCPIITMIRNPRCMYYVPRTITQKRAERAERAEAEAAQESNATVRAAAGRVGVVAAAKAVKKEEFAMGSFGMEELEEPEDDDEYDDDSDGSYDSEDEEDEEYEDSGGAAGYLADAPLAPQ</sequence>
<dbReference type="InterPro" id="IPR011992">
    <property type="entry name" value="EF-hand-dom_pair"/>
</dbReference>
<dbReference type="PROSITE" id="PS50222">
    <property type="entry name" value="EF_HAND_2"/>
    <property type="match status" value="1"/>
</dbReference>
<evidence type="ECO:0000256" key="2">
    <source>
        <dbReference type="SAM" id="MobiDB-lite"/>
    </source>
</evidence>
<dbReference type="SUPFAM" id="SSF47473">
    <property type="entry name" value="EF-hand"/>
    <property type="match status" value="1"/>
</dbReference>
<dbReference type="EMBL" id="HBGW01069354">
    <property type="protein sequence ID" value="CAD9618873.1"/>
    <property type="molecule type" value="Transcribed_RNA"/>
</dbReference>
<keyword evidence="1" id="KW-0106">Calcium</keyword>
<accession>A0A7S2LXC1</accession>
<protein>
    <recommendedName>
        <fullName evidence="3">EF-hand domain-containing protein</fullName>
    </recommendedName>
</protein>
<feature type="compositionally biased region" description="Acidic residues" evidence="2">
    <location>
        <begin position="335"/>
        <end position="366"/>
    </location>
</feature>
<evidence type="ECO:0000313" key="4">
    <source>
        <dbReference type="EMBL" id="CAD9618873.1"/>
    </source>
</evidence>
<name>A0A7S2LXC1_9DINO</name>
<evidence type="ECO:0000256" key="1">
    <source>
        <dbReference type="ARBA" id="ARBA00022837"/>
    </source>
</evidence>
<organism evidence="4">
    <name type="scientific">Zooxanthella nutricula</name>
    <dbReference type="NCBI Taxonomy" id="1333877"/>
    <lineage>
        <taxon>Eukaryota</taxon>
        <taxon>Sar</taxon>
        <taxon>Alveolata</taxon>
        <taxon>Dinophyceae</taxon>
        <taxon>Peridiniales</taxon>
        <taxon>Peridiniales incertae sedis</taxon>
        <taxon>Zooxanthella</taxon>
    </lineage>
</organism>
<dbReference type="AlphaFoldDB" id="A0A7S2LXC1"/>
<proteinExistence type="predicted"/>